<organism evidence="2 3">
    <name type="scientific">Theileria parva</name>
    <name type="common">East coast fever infection agent</name>
    <dbReference type="NCBI Taxonomy" id="5875"/>
    <lineage>
        <taxon>Eukaryota</taxon>
        <taxon>Sar</taxon>
        <taxon>Alveolata</taxon>
        <taxon>Apicomplexa</taxon>
        <taxon>Aconoidasida</taxon>
        <taxon>Piroplasmida</taxon>
        <taxon>Theileriidae</taxon>
        <taxon>Theileria</taxon>
    </lineage>
</organism>
<proteinExistence type="predicted"/>
<dbReference type="Pfam" id="PF04385">
    <property type="entry name" value="FAINT"/>
    <property type="match status" value="1"/>
</dbReference>
<dbReference type="InParanoid" id="Q4N5S9"/>
<gene>
    <name evidence="2" type="ordered locus">TP02_0212</name>
</gene>
<protein>
    <submittedName>
        <fullName evidence="2">Uncharacterized protein</fullName>
    </submittedName>
</protein>
<keyword evidence="3" id="KW-1185">Reference proteome</keyword>
<evidence type="ECO:0000313" key="3">
    <source>
        <dbReference type="Proteomes" id="UP000001949"/>
    </source>
</evidence>
<feature type="signal peptide" evidence="1">
    <location>
        <begin position="1"/>
        <end position="24"/>
    </location>
</feature>
<keyword evidence="1" id="KW-0732">Signal</keyword>
<dbReference type="KEGG" id="tpv:TP02_0212"/>
<name>Q4N5S9_THEPA</name>
<evidence type="ECO:0000313" key="2">
    <source>
        <dbReference type="EMBL" id="EAN32494.1"/>
    </source>
</evidence>
<accession>Q4N5S9</accession>
<reference evidence="2 3" key="1">
    <citation type="journal article" date="2005" name="Science">
        <title>Genome sequence of Theileria parva, a bovine pathogen that transforms lymphocytes.</title>
        <authorList>
            <person name="Gardner M.J."/>
            <person name="Bishop R."/>
            <person name="Shah T."/>
            <person name="de Villiers E.P."/>
            <person name="Carlton J.M."/>
            <person name="Hall N."/>
            <person name="Ren Q."/>
            <person name="Paulsen I.T."/>
            <person name="Pain A."/>
            <person name="Berriman M."/>
            <person name="Wilson R.J.M."/>
            <person name="Sato S."/>
            <person name="Ralph S.A."/>
            <person name="Mann D.J."/>
            <person name="Xiong Z."/>
            <person name="Shallom S.J."/>
            <person name="Weidman J."/>
            <person name="Jiang L."/>
            <person name="Lynn J."/>
            <person name="Weaver B."/>
            <person name="Shoaibi A."/>
            <person name="Domingo A.R."/>
            <person name="Wasawo D."/>
            <person name="Crabtree J."/>
            <person name="Wortman J.R."/>
            <person name="Haas B."/>
            <person name="Angiuoli S.V."/>
            <person name="Creasy T.H."/>
            <person name="Lu C."/>
            <person name="Suh B."/>
            <person name="Silva J.C."/>
            <person name="Utterback T.R."/>
            <person name="Feldblyum T.V."/>
            <person name="Pertea M."/>
            <person name="Allen J."/>
            <person name="Nierman W.C."/>
            <person name="Taracha E.L.N."/>
            <person name="Salzberg S.L."/>
            <person name="White O.R."/>
            <person name="Fitzhugh H.A."/>
            <person name="Morzaria S."/>
            <person name="Venter J.C."/>
            <person name="Fraser C.M."/>
            <person name="Nene V."/>
        </authorList>
    </citation>
    <scope>NUCLEOTIDE SEQUENCE [LARGE SCALE GENOMIC DNA]</scope>
    <source>
        <strain evidence="2 3">Muguga</strain>
    </source>
</reference>
<sequence>MNILNTNIIILSFAIIYLNKFVTSNEIFDIKNPGIPAVTNHRGLSYREELYIPLQTARITKVTIGSKDVFTCGEEQNVENLIVIFHDDVERLVHLLIRNPQGYTNLFLENINGAWSQIEETDYENMKALLRKNLKLDIAEEFDNNTYDIVRHDLYGLPSYIISSKYECDLVGIYDNGRPIWEQNNQNHKAAFVIVHGELINVLVKGQGESYNRYYTKVDSDWKEIPKAHFYLTLNTLDLEILINEVQIE</sequence>
<evidence type="ECO:0000256" key="1">
    <source>
        <dbReference type="SAM" id="SignalP"/>
    </source>
</evidence>
<dbReference type="eggNOG" id="ENOG502RWSB">
    <property type="taxonomic scope" value="Eukaryota"/>
</dbReference>
<dbReference type="OMA" id="EVIMNET"/>
<dbReference type="InterPro" id="IPR007480">
    <property type="entry name" value="DUF529"/>
</dbReference>
<feature type="chain" id="PRO_5004240787" evidence="1">
    <location>
        <begin position="25"/>
        <end position="249"/>
    </location>
</feature>
<comment type="caution">
    <text evidence="2">The sequence shown here is derived from an EMBL/GenBank/DDBJ whole genome shotgun (WGS) entry which is preliminary data.</text>
</comment>
<dbReference type="EMBL" id="AAGK01000002">
    <property type="protein sequence ID" value="EAN32494.1"/>
    <property type="molecule type" value="Genomic_DNA"/>
</dbReference>
<dbReference type="VEuPathDB" id="PiroplasmaDB:TpMuguga_02g00212"/>
<dbReference type="AlphaFoldDB" id="Q4N5S9"/>
<dbReference type="Proteomes" id="UP000001949">
    <property type="component" value="Unassembled WGS sequence"/>
</dbReference>